<gene>
    <name evidence="2" type="ORF">UFOPK2786_01485</name>
</gene>
<evidence type="ECO:0000259" key="1">
    <source>
        <dbReference type="PROSITE" id="PS51186"/>
    </source>
</evidence>
<feature type="domain" description="N-acetyltransferase" evidence="1">
    <location>
        <begin position="38"/>
        <end position="198"/>
    </location>
</feature>
<dbReference type="PANTHER" id="PTHR43610">
    <property type="entry name" value="BLL6696 PROTEIN"/>
    <property type="match status" value="1"/>
</dbReference>
<name>A0A6J6U4A2_9ZZZZ</name>
<proteinExistence type="predicted"/>
<dbReference type="InterPro" id="IPR000182">
    <property type="entry name" value="GNAT_dom"/>
</dbReference>
<accession>A0A6J6U4A2</accession>
<dbReference type="PROSITE" id="PS51186">
    <property type="entry name" value="GNAT"/>
    <property type="match status" value="1"/>
</dbReference>
<dbReference type="Gene3D" id="3.40.630.30">
    <property type="match status" value="1"/>
</dbReference>
<dbReference type="PANTHER" id="PTHR43610:SF1">
    <property type="entry name" value="N-ACETYLTRANSFERASE DOMAIN-CONTAINING PROTEIN"/>
    <property type="match status" value="1"/>
</dbReference>
<dbReference type="EMBL" id="CAEZYW010000263">
    <property type="protein sequence ID" value="CAB4754790.1"/>
    <property type="molecule type" value="Genomic_DNA"/>
</dbReference>
<dbReference type="Pfam" id="PF13302">
    <property type="entry name" value="Acetyltransf_3"/>
    <property type="match status" value="1"/>
</dbReference>
<protein>
    <submittedName>
        <fullName evidence="2">Unannotated protein</fullName>
    </submittedName>
</protein>
<sequence>MAETSRFVPVADSRPDDAPWLAAEWPVPAGTVLRVGGVSLALAESADAPELFAALDHDAVWTHVKGRPASPDGWVAALDAAPLIGRTPWTVRLGGAVVGTTSFLEVSPGDARLEIGFTTYAPSVWGTIINPACKLLLMQWGFETAHMGRVQLKTDIRNARSQAAIAKLGAQFEGVLRRYQRRADDTVRDTVLFSVLADEWPEVKLGLEARVAEGMALN</sequence>
<organism evidence="2">
    <name type="scientific">freshwater metagenome</name>
    <dbReference type="NCBI Taxonomy" id="449393"/>
    <lineage>
        <taxon>unclassified sequences</taxon>
        <taxon>metagenomes</taxon>
        <taxon>ecological metagenomes</taxon>
    </lineage>
</organism>
<dbReference type="GO" id="GO:0016747">
    <property type="term" value="F:acyltransferase activity, transferring groups other than amino-acyl groups"/>
    <property type="evidence" value="ECO:0007669"/>
    <property type="project" value="InterPro"/>
</dbReference>
<dbReference type="SUPFAM" id="SSF55729">
    <property type="entry name" value="Acyl-CoA N-acyltransferases (Nat)"/>
    <property type="match status" value="1"/>
</dbReference>
<dbReference type="InterPro" id="IPR016181">
    <property type="entry name" value="Acyl_CoA_acyltransferase"/>
</dbReference>
<dbReference type="AlphaFoldDB" id="A0A6J6U4A2"/>
<evidence type="ECO:0000313" key="2">
    <source>
        <dbReference type="EMBL" id="CAB4754790.1"/>
    </source>
</evidence>
<reference evidence="2" key="1">
    <citation type="submission" date="2020-05" db="EMBL/GenBank/DDBJ databases">
        <authorList>
            <person name="Chiriac C."/>
            <person name="Salcher M."/>
            <person name="Ghai R."/>
            <person name="Kavagutti S V."/>
        </authorList>
    </citation>
    <scope>NUCLEOTIDE SEQUENCE</scope>
</reference>